<dbReference type="InterPro" id="IPR009015">
    <property type="entry name" value="Fucose_isomerase_N/cen_sf"/>
</dbReference>
<sequence length="464" mass="51245">MTTFALFYGNRAFMPDDVIDEARPQLEKAVKDAGCDFISMDVSLTSHGAAETVAEGKIYAKFLEENKGKFDGVIACLANFSDEASAIAALKDCGVPILIQACPDEIGKMDFAGRRDAFCGKLAITDLFYQYGIPFSLTQSHVVALDGDEFQRELKKFAAVCRIVKGLKNLTIASIGARVSAFKTMRFDELTAQKYGITVETIDLSDFFLRMKSMDSSSKEFADKLEFYKNYANCTKVPAESMDKMVRASLAADQIAAELETDCMTIRCWDEFQREMQISVCNLISELNDRGIVTACELDIANAISMKALSSASQDPAMCLDFNNNYGDDPNKCILFHCGPICNTLMTGKGEIVEHKMFKKTMGDDVSWGVNQGYIKAMPMTYSSAKSDNGKIVAYVDNGIFTGDPIEDGYFGTGGVAYIENMQKKLYDIAKNGFRHHVSVSSGQNKDAMLEAYKTYIGFDIMEL</sequence>
<dbReference type="EMBL" id="LAYJ01000093">
    <property type="protein sequence ID" value="KKI50879.1"/>
    <property type="molecule type" value="Genomic_DNA"/>
</dbReference>
<dbReference type="AlphaFoldDB" id="A0A0M2NEC2"/>
<protein>
    <recommendedName>
        <fullName evidence="3">L-fucose isomerase C-terminal domain-containing protein</fullName>
    </recommendedName>
</protein>
<keyword evidence="1" id="KW-0413">Isomerase</keyword>
<dbReference type="PANTHER" id="PTHR36120">
    <property type="entry name" value="FUCOSE ISOMERASE"/>
    <property type="match status" value="1"/>
</dbReference>
<comment type="caution">
    <text evidence="4">The sequence shown here is derived from an EMBL/GenBank/DDBJ whole genome shotgun (WGS) entry which is preliminary data.</text>
</comment>
<dbReference type="RefSeq" id="WP_046443514.1">
    <property type="nucleotide sequence ID" value="NZ_JAXDTA010000266.1"/>
</dbReference>
<dbReference type="SUPFAM" id="SSF53743">
    <property type="entry name" value="FucI/AraA N-terminal and middle domains"/>
    <property type="match status" value="1"/>
</dbReference>
<dbReference type="GO" id="GO:0005737">
    <property type="term" value="C:cytoplasm"/>
    <property type="evidence" value="ECO:0007669"/>
    <property type="project" value="InterPro"/>
</dbReference>
<accession>A0A0M2NEC2</accession>
<dbReference type="Proteomes" id="UP000034076">
    <property type="component" value="Unassembled WGS sequence"/>
</dbReference>
<feature type="domain" description="L-fucose isomerase C-terminal" evidence="3">
    <location>
        <begin position="335"/>
        <end position="462"/>
    </location>
</feature>
<gene>
    <name evidence="4" type="ORF">CHK_1641</name>
</gene>
<evidence type="ECO:0000259" key="3">
    <source>
        <dbReference type="Pfam" id="PF02952"/>
    </source>
</evidence>
<evidence type="ECO:0000256" key="1">
    <source>
        <dbReference type="ARBA" id="ARBA00023235"/>
    </source>
</evidence>
<dbReference type="PANTHER" id="PTHR36120:SF1">
    <property type="entry name" value="L-FUCOSE ISOMERASE C-TERMINAL DOMAIN-CONTAINING PROTEIN"/>
    <property type="match status" value="1"/>
</dbReference>
<evidence type="ECO:0000256" key="2">
    <source>
        <dbReference type="ARBA" id="ARBA00023277"/>
    </source>
</evidence>
<dbReference type="Pfam" id="PF02952">
    <property type="entry name" value="Fucose_iso_C"/>
    <property type="match status" value="1"/>
</dbReference>
<proteinExistence type="predicted"/>
<keyword evidence="2" id="KW-0119">Carbohydrate metabolism</keyword>
<dbReference type="InterPro" id="IPR015888">
    <property type="entry name" value="Fuc_isomerase_C"/>
</dbReference>
<dbReference type="GO" id="GO:0006004">
    <property type="term" value="P:fucose metabolic process"/>
    <property type="evidence" value="ECO:0007669"/>
    <property type="project" value="InterPro"/>
</dbReference>
<dbReference type="STRING" id="270498.CHK_1641"/>
<reference evidence="4 5" key="1">
    <citation type="submission" date="2015-04" db="EMBL/GenBank/DDBJ databases">
        <title>Draft genome sequence of bacteremic isolate Catabacter hongkongensis type strain HKU16T.</title>
        <authorList>
            <person name="Lau S.K."/>
            <person name="Teng J.L."/>
            <person name="Huang Y."/>
            <person name="Curreem S.O."/>
            <person name="Tsui S.K."/>
            <person name="Woo P.C."/>
        </authorList>
    </citation>
    <scope>NUCLEOTIDE SEQUENCE [LARGE SCALE GENOMIC DNA]</scope>
    <source>
        <strain evidence="4 5">HKU16</strain>
    </source>
</reference>
<dbReference type="GO" id="GO:0008736">
    <property type="term" value="F:L-fucose isomerase activity"/>
    <property type="evidence" value="ECO:0007669"/>
    <property type="project" value="InterPro"/>
</dbReference>
<dbReference type="PATRIC" id="fig|270498.16.peg.1470"/>
<evidence type="ECO:0000313" key="4">
    <source>
        <dbReference type="EMBL" id="KKI50879.1"/>
    </source>
</evidence>
<dbReference type="OrthoDB" id="5838738at2"/>
<organism evidence="4 5">
    <name type="scientific">Christensenella hongkongensis</name>
    <dbReference type="NCBI Taxonomy" id="270498"/>
    <lineage>
        <taxon>Bacteria</taxon>
        <taxon>Bacillati</taxon>
        <taxon>Bacillota</taxon>
        <taxon>Clostridia</taxon>
        <taxon>Christensenellales</taxon>
        <taxon>Christensenellaceae</taxon>
        <taxon>Christensenella</taxon>
    </lineage>
</organism>
<evidence type="ECO:0000313" key="5">
    <source>
        <dbReference type="Proteomes" id="UP000034076"/>
    </source>
</evidence>
<keyword evidence="5" id="KW-1185">Reference proteome</keyword>
<name>A0A0M2NEC2_9FIRM</name>